<sequence>MSAQIYSKLDWEVMKFLNCFYSGAASVVIALVTCGCTAQMLGKKDDTHTTPVIVTPVQHMGKLYSVEDVYVNGHIAGGAGQAGGGGGMSCCVLLPEYWRPGLIANVTWTVKYWGLENIEETKHGIYKSIITLARYKAEVPVERYQDPETLYIHFFSDGRARVVASIYDPFDARHPISQRWDEASLAVVGQRVIDGEKQATPKKTSHE</sequence>
<reference evidence="2 3" key="1">
    <citation type="submission" date="2018-03" db="EMBL/GenBank/DDBJ databases">
        <title>Massilia armeniaca sp. nov., isolated from desert soil.</title>
        <authorList>
            <person name="Huang H."/>
            <person name="Ren M."/>
        </authorList>
    </citation>
    <scope>NUCLEOTIDE SEQUENCE [LARGE SCALE GENOMIC DNA]</scope>
    <source>
        <strain evidence="2 3">ZMN-3</strain>
    </source>
</reference>
<dbReference type="KEGG" id="masz:C9I28_00030"/>
<keyword evidence="1" id="KW-1133">Transmembrane helix</keyword>
<proteinExistence type="predicted"/>
<keyword evidence="1" id="KW-0812">Transmembrane</keyword>
<organism evidence="2 3">
    <name type="scientific">Pseudoduganella armeniaca</name>
    <dbReference type="NCBI Taxonomy" id="2072590"/>
    <lineage>
        <taxon>Bacteria</taxon>
        <taxon>Pseudomonadati</taxon>
        <taxon>Pseudomonadota</taxon>
        <taxon>Betaproteobacteria</taxon>
        <taxon>Burkholderiales</taxon>
        <taxon>Oxalobacteraceae</taxon>
        <taxon>Telluria group</taxon>
        <taxon>Pseudoduganella</taxon>
    </lineage>
</organism>
<evidence type="ECO:0008006" key="4">
    <source>
        <dbReference type="Google" id="ProtNLM"/>
    </source>
</evidence>
<feature type="transmembrane region" description="Helical" evidence="1">
    <location>
        <begin position="20"/>
        <end position="41"/>
    </location>
</feature>
<evidence type="ECO:0000313" key="3">
    <source>
        <dbReference type="Proteomes" id="UP000240505"/>
    </source>
</evidence>
<dbReference type="Pfam" id="PF11745">
    <property type="entry name" value="DUF3304"/>
    <property type="match status" value="1"/>
</dbReference>
<keyword evidence="1" id="KW-0472">Membrane</keyword>
<dbReference type="InterPro" id="IPR021733">
    <property type="entry name" value="DUF3304"/>
</dbReference>
<dbReference type="EMBL" id="CP028324">
    <property type="protein sequence ID" value="AVR94273.1"/>
    <property type="molecule type" value="Genomic_DNA"/>
</dbReference>
<keyword evidence="3" id="KW-1185">Reference proteome</keyword>
<evidence type="ECO:0000256" key="1">
    <source>
        <dbReference type="SAM" id="Phobius"/>
    </source>
</evidence>
<protein>
    <recommendedName>
        <fullName evidence="4">DUF3304 domain-containing protein</fullName>
    </recommendedName>
</protein>
<name>A0A2R4C3U2_9BURK</name>
<dbReference type="Proteomes" id="UP000240505">
    <property type="component" value="Chromosome"/>
</dbReference>
<gene>
    <name evidence="2" type="ORF">C9I28_00030</name>
</gene>
<dbReference type="RefSeq" id="WP_107139624.1">
    <property type="nucleotide sequence ID" value="NZ_CP028324.1"/>
</dbReference>
<evidence type="ECO:0000313" key="2">
    <source>
        <dbReference type="EMBL" id="AVR94273.1"/>
    </source>
</evidence>
<accession>A0A2R4C3U2</accession>
<dbReference type="AlphaFoldDB" id="A0A2R4C3U2"/>
<dbReference type="OrthoDB" id="8656856at2"/>